<protein>
    <submittedName>
        <fullName evidence="1">Uncharacterized protein</fullName>
    </submittedName>
</protein>
<sequence length="175" mass="19587">MPAVAVKLFHLRVVKETVPFLTIPGIKYDEDSTAGSDVELAEASGSRISDITHAICCPFLPSLHPRAAKGPPHIHGIMIFVAIKLDEIIHRKEKDFTDLEDLMTYYRAGYDSPMTPESTRIEVMRKIGLIEKGKHEFCAEAKRVNKACTRALEELRREDPFHGTLLTMARSGAIE</sequence>
<dbReference type="EMBL" id="CAKOGL010000007">
    <property type="protein sequence ID" value="CAH2088640.1"/>
    <property type="molecule type" value="Genomic_DNA"/>
</dbReference>
<comment type="caution">
    <text evidence="1">The sequence shown here is derived from an EMBL/GenBank/DDBJ whole genome shotgun (WGS) entry which is preliminary data.</text>
</comment>
<gene>
    <name evidence="1" type="ORF">EEDITHA_LOCUS4782</name>
</gene>
<name>A0AAU9TVT5_EUPED</name>
<dbReference type="AlphaFoldDB" id="A0AAU9TVT5"/>
<organism evidence="1 2">
    <name type="scientific">Euphydryas editha</name>
    <name type="common">Edith's checkerspot</name>
    <dbReference type="NCBI Taxonomy" id="104508"/>
    <lineage>
        <taxon>Eukaryota</taxon>
        <taxon>Metazoa</taxon>
        <taxon>Ecdysozoa</taxon>
        <taxon>Arthropoda</taxon>
        <taxon>Hexapoda</taxon>
        <taxon>Insecta</taxon>
        <taxon>Pterygota</taxon>
        <taxon>Neoptera</taxon>
        <taxon>Endopterygota</taxon>
        <taxon>Lepidoptera</taxon>
        <taxon>Glossata</taxon>
        <taxon>Ditrysia</taxon>
        <taxon>Papilionoidea</taxon>
        <taxon>Nymphalidae</taxon>
        <taxon>Nymphalinae</taxon>
        <taxon>Euphydryas</taxon>
    </lineage>
</organism>
<keyword evidence="2" id="KW-1185">Reference proteome</keyword>
<evidence type="ECO:0000313" key="2">
    <source>
        <dbReference type="Proteomes" id="UP001153954"/>
    </source>
</evidence>
<accession>A0AAU9TVT5</accession>
<reference evidence="1" key="1">
    <citation type="submission" date="2022-03" db="EMBL/GenBank/DDBJ databases">
        <authorList>
            <person name="Tunstrom K."/>
        </authorList>
    </citation>
    <scope>NUCLEOTIDE SEQUENCE</scope>
</reference>
<dbReference type="Proteomes" id="UP001153954">
    <property type="component" value="Unassembled WGS sequence"/>
</dbReference>
<proteinExistence type="predicted"/>
<evidence type="ECO:0000313" key="1">
    <source>
        <dbReference type="EMBL" id="CAH2088640.1"/>
    </source>
</evidence>